<feature type="active site" evidence="2">
    <location>
        <position position="238"/>
    </location>
</feature>
<dbReference type="RefSeq" id="WP_249479356.1">
    <property type="nucleotide sequence ID" value="NZ_CP097218.1"/>
</dbReference>
<dbReference type="Proteomes" id="UP001055868">
    <property type="component" value="Chromosome"/>
</dbReference>
<keyword evidence="2" id="KW-0645">Protease</keyword>
<feature type="domain" description="Calpain catalytic" evidence="4">
    <location>
        <begin position="44"/>
        <end position="240"/>
    </location>
</feature>
<feature type="region of interest" description="Disordered" evidence="3">
    <location>
        <begin position="108"/>
        <end position="137"/>
    </location>
</feature>
<evidence type="ECO:0000256" key="1">
    <source>
        <dbReference type="ARBA" id="ARBA00007623"/>
    </source>
</evidence>
<reference evidence="5" key="1">
    <citation type="submission" date="2022-05" db="EMBL/GenBank/DDBJ databases">
        <title>Genomic analysis of Brachybacterium sp. CBA3104.</title>
        <authorList>
            <person name="Roh S.W."/>
            <person name="Kim Y.B."/>
            <person name="Kim Y."/>
        </authorList>
    </citation>
    <scope>NUCLEOTIDE SEQUENCE</scope>
    <source>
        <strain evidence="5">CBA3104</strain>
    </source>
</reference>
<proteinExistence type="inferred from homology"/>
<feature type="compositionally biased region" description="Low complexity" evidence="3">
    <location>
        <begin position="111"/>
        <end position="120"/>
    </location>
</feature>
<evidence type="ECO:0000256" key="2">
    <source>
        <dbReference type="PROSITE-ProRule" id="PRU00239"/>
    </source>
</evidence>
<dbReference type="SUPFAM" id="SSF54001">
    <property type="entry name" value="Cysteine proteinases"/>
    <property type="match status" value="1"/>
</dbReference>
<keyword evidence="6" id="KW-1185">Reference proteome</keyword>
<dbReference type="InterPro" id="IPR000169">
    <property type="entry name" value="Pept_cys_AS"/>
</dbReference>
<dbReference type="PROSITE" id="PS00139">
    <property type="entry name" value="THIOL_PROTEASE_CYS"/>
    <property type="match status" value="1"/>
</dbReference>
<protein>
    <submittedName>
        <fullName evidence="5">Crotonobetainyl-CoA--carnitine CoA-transferase</fullName>
    </submittedName>
</protein>
<name>A0ABY4NAA3_9MICO</name>
<comment type="similarity">
    <text evidence="1">Belongs to the peptidase C2 family.</text>
</comment>
<dbReference type="EMBL" id="CP097218">
    <property type="protein sequence ID" value="UQN30190.1"/>
    <property type="molecule type" value="Genomic_DNA"/>
</dbReference>
<evidence type="ECO:0000256" key="3">
    <source>
        <dbReference type="SAM" id="MobiDB-lite"/>
    </source>
</evidence>
<organism evidence="5 6">
    <name type="scientific">Brachybacterium kimchii</name>
    <dbReference type="NCBI Taxonomy" id="2942909"/>
    <lineage>
        <taxon>Bacteria</taxon>
        <taxon>Bacillati</taxon>
        <taxon>Actinomycetota</taxon>
        <taxon>Actinomycetes</taxon>
        <taxon>Micrococcales</taxon>
        <taxon>Dermabacteraceae</taxon>
        <taxon>Brachybacterium</taxon>
    </lineage>
</organism>
<keyword evidence="2" id="KW-0378">Hydrolase</keyword>
<evidence type="ECO:0000313" key="5">
    <source>
        <dbReference type="EMBL" id="UQN30190.1"/>
    </source>
</evidence>
<sequence length="268" mass="28209">MSWRRRLRALVVPVRRARVLSAGPAGVGFRVDGSALDLDARPRQGAFGDCWVAAAMLAIHEAAPARVAEMIRAHDGSSSVGVLLRGGRVRIAVDRAMPVDARGRWVGALQSRSGAETESGSGSGSGSGSAPGSAADAPGWPGLVEKAAAIHVAGSYRMLGRGLGRFGLQLLAGIPARTHVLLPRPDRLRGWLDEGRAVLASTHPLSPRVMTAGGPLPANHVMAIVGCDPATGEISLRNPWTPDELLVVDRRTFRRGFLSIDVTARPLR</sequence>
<feature type="active site" evidence="2">
    <location>
        <position position="220"/>
    </location>
</feature>
<evidence type="ECO:0000313" key="6">
    <source>
        <dbReference type="Proteomes" id="UP001055868"/>
    </source>
</evidence>
<gene>
    <name evidence="5" type="ORF">M4486_02255</name>
</gene>
<keyword evidence="2" id="KW-0788">Thiol protease</keyword>
<dbReference type="InterPro" id="IPR001300">
    <property type="entry name" value="Peptidase_C2_calpain_cat"/>
</dbReference>
<accession>A0ABY4NAA3</accession>
<evidence type="ECO:0000259" key="4">
    <source>
        <dbReference type="PROSITE" id="PS50203"/>
    </source>
</evidence>
<feature type="active site" evidence="2">
    <location>
        <position position="50"/>
    </location>
</feature>
<dbReference type="PROSITE" id="PS50203">
    <property type="entry name" value="CALPAIN_CAT"/>
    <property type="match status" value="1"/>
</dbReference>
<dbReference type="InterPro" id="IPR038765">
    <property type="entry name" value="Papain-like_cys_pep_sf"/>
</dbReference>